<keyword evidence="3" id="KW-0812">Transmembrane</keyword>
<dbReference type="GO" id="GO:0031966">
    <property type="term" value="C:mitochondrial membrane"/>
    <property type="evidence" value="ECO:0007669"/>
    <property type="project" value="TreeGrafter"/>
</dbReference>
<keyword evidence="5" id="KW-0472">Membrane</keyword>
<evidence type="ECO:0000313" key="7">
    <source>
        <dbReference type="Proteomes" id="UP000261640"/>
    </source>
</evidence>
<dbReference type="AlphaFoldDB" id="A0A3Q3LIN3"/>
<evidence type="ECO:0000256" key="5">
    <source>
        <dbReference type="ARBA" id="ARBA00023136"/>
    </source>
</evidence>
<dbReference type="Pfam" id="PF06140">
    <property type="entry name" value="Ifi-6-16"/>
    <property type="match status" value="1"/>
</dbReference>
<dbReference type="Gene3D" id="6.10.110.10">
    <property type="match status" value="1"/>
</dbReference>
<reference evidence="6" key="2">
    <citation type="submission" date="2025-09" db="UniProtKB">
        <authorList>
            <consortium name="Ensembl"/>
        </authorList>
    </citation>
    <scope>IDENTIFICATION</scope>
</reference>
<dbReference type="GO" id="GO:0001836">
    <property type="term" value="P:release of cytochrome c from mitochondria"/>
    <property type="evidence" value="ECO:0007669"/>
    <property type="project" value="TreeGrafter"/>
</dbReference>
<evidence type="ECO:0000256" key="4">
    <source>
        <dbReference type="ARBA" id="ARBA00022989"/>
    </source>
</evidence>
<accession>A0A3Q3LIN3</accession>
<dbReference type="PANTHER" id="PTHR16932">
    <property type="entry name" value="INTERFERON ALPHA-INDUCIBLE PROTEIN 27"/>
    <property type="match status" value="1"/>
</dbReference>
<dbReference type="GeneTree" id="ENSGT01150000288099"/>
<evidence type="ECO:0000256" key="1">
    <source>
        <dbReference type="ARBA" id="ARBA00004141"/>
    </source>
</evidence>
<evidence type="ECO:0000256" key="2">
    <source>
        <dbReference type="ARBA" id="ARBA00007262"/>
    </source>
</evidence>
<dbReference type="STRING" id="205130.ENSMAMP00000013092"/>
<comment type="subcellular location">
    <subcellularLocation>
        <location evidence="1">Membrane</location>
        <topology evidence="1">Multi-pass membrane protein</topology>
    </subcellularLocation>
</comment>
<name>A0A3Q3LIN3_9TELE</name>
<dbReference type="GO" id="GO:0097193">
    <property type="term" value="P:intrinsic apoptotic signaling pathway"/>
    <property type="evidence" value="ECO:0007669"/>
    <property type="project" value="TreeGrafter"/>
</dbReference>
<dbReference type="InterPro" id="IPR009311">
    <property type="entry name" value="IFI6/IFI27-like"/>
</dbReference>
<keyword evidence="4" id="KW-1133">Transmembrane helix</keyword>
<comment type="similarity">
    <text evidence="2">Belongs to the IFI6/IFI27 family.</text>
</comment>
<dbReference type="PANTHER" id="PTHR16932:SF18">
    <property type="entry name" value="INTERFERON, ALPHA-INDUCIBLE PROTEIN 27-LIKE 2"/>
    <property type="match status" value="1"/>
</dbReference>
<evidence type="ECO:0000313" key="6">
    <source>
        <dbReference type="Ensembl" id="ENSMAMP00000013092.2"/>
    </source>
</evidence>
<dbReference type="Ensembl" id="ENSMAMT00000013450.2">
    <property type="protein sequence ID" value="ENSMAMP00000013092.2"/>
    <property type="gene ID" value="ENSMAMG00000008881.2"/>
</dbReference>
<dbReference type="InterPro" id="IPR038213">
    <property type="entry name" value="IFI6/IFI27-like_sf"/>
</dbReference>
<keyword evidence="7" id="KW-1185">Reference proteome</keyword>
<reference evidence="6" key="1">
    <citation type="submission" date="2025-08" db="UniProtKB">
        <authorList>
            <consortium name="Ensembl"/>
        </authorList>
    </citation>
    <scope>IDENTIFICATION</scope>
</reference>
<organism evidence="6 7">
    <name type="scientific">Mastacembelus armatus</name>
    <name type="common">zig-zag eel</name>
    <dbReference type="NCBI Taxonomy" id="205130"/>
    <lineage>
        <taxon>Eukaryota</taxon>
        <taxon>Metazoa</taxon>
        <taxon>Chordata</taxon>
        <taxon>Craniata</taxon>
        <taxon>Vertebrata</taxon>
        <taxon>Euteleostomi</taxon>
        <taxon>Actinopterygii</taxon>
        <taxon>Neopterygii</taxon>
        <taxon>Teleostei</taxon>
        <taxon>Neoteleostei</taxon>
        <taxon>Acanthomorphata</taxon>
        <taxon>Anabantaria</taxon>
        <taxon>Synbranchiformes</taxon>
        <taxon>Mastacembelidae</taxon>
        <taxon>Mastacembelus</taxon>
    </lineage>
</organism>
<dbReference type="InParanoid" id="A0A3Q3LIN3"/>
<sequence>CSCLSVTTAVVGGVGAVVAAPYAVGVIGFTKAGIAASSIAAKMMSVAAISNGGGIAAGGLVATLQSLGAAGVSGAATAAAGGIGAAAGWLTNIIR</sequence>
<protein>
    <submittedName>
        <fullName evidence="6">Interferon alpha-inducible protein 27-like protein 2A</fullName>
    </submittedName>
</protein>
<evidence type="ECO:0000256" key="3">
    <source>
        <dbReference type="ARBA" id="ARBA00022692"/>
    </source>
</evidence>
<dbReference type="Proteomes" id="UP000261640">
    <property type="component" value="Unplaced"/>
</dbReference>
<proteinExistence type="inferred from homology"/>